<proteinExistence type="predicted"/>
<dbReference type="Gene3D" id="1.25.40.10">
    <property type="entry name" value="Tetratricopeptide repeat domain"/>
    <property type="match status" value="1"/>
</dbReference>
<keyword evidence="3" id="KW-1185">Reference proteome</keyword>
<sequence>MGFEAGAILIAAIGVASGQVAPASQTPPPAAPQTVQQAYEAATALANARKDAEALAAWTALEPRVAKTPRSMAIVRVRKAVALLRLNRLDEASVAAREGLAGMPTTDATLRADRHNAQMTLGLIDRVALDYPGALAHYREALALSGEPGETLSALVGIVRTGTFVTPAEVLPEAARIETMMQVATVAADAKGAIGAVLSELYLNLGRYDDAKRAAGVAVKSLGGLTLKTSVADVTARWDYALAALKLGRDEEARQYLAYTGAGRSKSAFDPAAQLVSPDCGGDAGITPDDVAVIEFSVDDDGAVSDSAPVWGSRPGAMPIAFARAARGWSWTPEQVKGLPTFYRTRVRVEMRCSTAFARPASADYLRDGLREFLATKGVALGDRSTTGDASRLPALRAAMASAPTGGVAPLSLAPTFYDLIENVASTREESAIAAERLRASLIAAQAPPVALLAAEVKVASMAAVDRTSSESYFGRLAAMRAAQPYASDAEARGILALMMSDAAPYSKAGKRSDIRAYLAQVSNDLALPAAHPLKVAALVRSASLAQAAGDTAAAQAAFAKTGLAANQCALLDKPPAFKSLGNNTFPMEALRWGFEGWGRVQFDIDAKGRTTGQRIVAAFPPFVFGKAAIDTVAASRFEESYRPDGGLGCGGTIRGVVFRLPG</sequence>
<gene>
    <name evidence="2" type="ORF">M9980_05970</name>
</gene>
<dbReference type="SUPFAM" id="SSF74653">
    <property type="entry name" value="TolA/TonB C-terminal domain"/>
    <property type="match status" value="1"/>
</dbReference>
<dbReference type="Proteomes" id="UP001055580">
    <property type="component" value="Chromosome"/>
</dbReference>
<reference evidence="2" key="1">
    <citation type="submission" date="2022-05" db="EMBL/GenBank/DDBJ databases">
        <title>Sphingomonas sp. strain RMG20 Genome sequencing and assembly.</title>
        <authorList>
            <person name="Kim I."/>
        </authorList>
    </citation>
    <scope>NUCLEOTIDE SEQUENCE</scope>
    <source>
        <strain evidence="2">RMG20</strain>
    </source>
</reference>
<dbReference type="InterPro" id="IPR037682">
    <property type="entry name" value="TonB_C"/>
</dbReference>
<evidence type="ECO:0000259" key="1">
    <source>
        <dbReference type="PROSITE" id="PS52015"/>
    </source>
</evidence>
<feature type="domain" description="TonB C-terminal" evidence="1">
    <location>
        <begin position="571"/>
        <end position="663"/>
    </location>
</feature>
<organism evidence="2 3">
    <name type="scientific">Sphingomonas donggukensis</name>
    <dbReference type="NCBI Taxonomy" id="2949093"/>
    <lineage>
        <taxon>Bacteria</taxon>
        <taxon>Pseudomonadati</taxon>
        <taxon>Pseudomonadota</taxon>
        <taxon>Alphaproteobacteria</taxon>
        <taxon>Sphingomonadales</taxon>
        <taxon>Sphingomonadaceae</taxon>
        <taxon>Sphingomonas</taxon>
    </lineage>
</organism>
<dbReference type="SUPFAM" id="SSF48452">
    <property type="entry name" value="TPR-like"/>
    <property type="match status" value="1"/>
</dbReference>
<dbReference type="Gene3D" id="3.30.2420.10">
    <property type="entry name" value="TonB"/>
    <property type="match status" value="1"/>
</dbReference>
<dbReference type="RefSeq" id="WP_250754416.1">
    <property type="nucleotide sequence ID" value="NZ_CP098401.1"/>
</dbReference>
<dbReference type="Pfam" id="PF03544">
    <property type="entry name" value="TonB_C"/>
    <property type="match status" value="1"/>
</dbReference>
<accession>A0ABY4TXZ1</accession>
<dbReference type="PROSITE" id="PS52015">
    <property type="entry name" value="TONB_CTD"/>
    <property type="match status" value="1"/>
</dbReference>
<evidence type="ECO:0000313" key="3">
    <source>
        <dbReference type="Proteomes" id="UP001055580"/>
    </source>
</evidence>
<evidence type="ECO:0000313" key="2">
    <source>
        <dbReference type="EMBL" id="URW76750.1"/>
    </source>
</evidence>
<name>A0ABY4TXZ1_9SPHN</name>
<dbReference type="InterPro" id="IPR011990">
    <property type="entry name" value="TPR-like_helical_dom_sf"/>
</dbReference>
<dbReference type="EMBL" id="CP098401">
    <property type="protein sequence ID" value="URW76750.1"/>
    <property type="molecule type" value="Genomic_DNA"/>
</dbReference>
<protein>
    <submittedName>
        <fullName evidence="2">Energy transducer TonB</fullName>
    </submittedName>
</protein>